<keyword evidence="5" id="KW-1185">Reference proteome</keyword>
<evidence type="ECO:0000313" key="5">
    <source>
        <dbReference type="Proteomes" id="UP000184447"/>
    </source>
</evidence>
<dbReference type="PANTHER" id="PTHR45953">
    <property type="entry name" value="IDURONATE 2-SULFATASE"/>
    <property type="match status" value="1"/>
</dbReference>
<dbReference type="Pfam" id="PF00884">
    <property type="entry name" value="Sulfatase"/>
    <property type="match status" value="1"/>
</dbReference>
<accession>A0A1M5SUB9</accession>
<dbReference type="GO" id="GO:0005737">
    <property type="term" value="C:cytoplasm"/>
    <property type="evidence" value="ECO:0007669"/>
    <property type="project" value="TreeGrafter"/>
</dbReference>
<evidence type="ECO:0000259" key="3">
    <source>
        <dbReference type="Pfam" id="PF00884"/>
    </source>
</evidence>
<dbReference type="Gene3D" id="3.40.720.10">
    <property type="entry name" value="Alkaline Phosphatase, subunit A"/>
    <property type="match status" value="1"/>
</dbReference>
<evidence type="ECO:0000256" key="2">
    <source>
        <dbReference type="ARBA" id="ARBA00022801"/>
    </source>
</evidence>
<feature type="domain" description="Sulfatase N-terminal" evidence="3">
    <location>
        <begin position="41"/>
        <end position="388"/>
    </location>
</feature>
<dbReference type="GO" id="GO:0046872">
    <property type="term" value="F:metal ion binding"/>
    <property type="evidence" value="ECO:0007669"/>
    <property type="project" value="UniProtKB-KW"/>
</dbReference>
<proteinExistence type="predicted"/>
<reference evidence="4 5" key="1">
    <citation type="submission" date="2016-11" db="EMBL/GenBank/DDBJ databases">
        <authorList>
            <person name="Jaros S."/>
            <person name="Januszkiewicz K."/>
            <person name="Wedrychowicz H."/>
        </authorList>
    </citation>
    <scope>NUCLEOTIDE SEQUENCE [LARGE SCALE GENOMIC DNA]</scope>
    <source>
        <strain evidence="4 5">DSM 8605</strain>
    </source>
</reference>
<name>A0A1M5SUB9_9CLOT</name>
<dbReference type="InterPro" id="IPR000917">
    <property type="entry name" value="Sulfatase_N"/>
</dbReference>
<dbReference type="Proteomes" id="UP000184447">
    <property type="component" value="Unassembled WGS sequence"/>
</dbReference>
<dbReference type="GO" id="GO:0008484">
    <property type="term" value="F:sulfuric ester hydrolase activity"/>
    <property type="evidence" value="ECO:0007669"/>
    <property type="project" value="TreeGrafter"/>
</dbReference>
<organism evidence="4 5">
    <name type="scientific">Clostridium grantii DSM 8605</name>
    <dbReference type="NCBI Taxonomy" id="1121316"/>
    <lineage>
        <taxon>Bacteria</taxon>
        <taxon>Bacillati</taxon>
        <taxon>Bacillota</taxon>
        <taxon>Clostridia</taxon>
        <taxon>Eubacteriales</taxon>
        <taxon>Clostridiaceae</taxon>
        <taxon>Clostridium</taxon>
    </lineage>
</organism>
<dbReference type="STRING" id="1121316.SAMN02745207_01039"/>
<dbReference type="AlphaFoldDB" id="A0A1M5SUB9"/>
<protein>
    <submittedName>
        <fullName evidence="4">Arylsulfatase A</fullName>
    </submittedName>
</protein>
<dbReference type="InterPro" id="IPR017850">
    <property type="entry name" value="Alkaline_phosphatase_core_sf"/>
</dbReference>
<keyword evidence="2" id="KW-0378">Hydrolase</keyword>
<evidence type="ECO:0000313" key="4">
    <source>
        <dbReference type="EMBL" id="SHH42141.1"/>
    </source>
</evidence>
<gene>
    <name evidence="4" type="ORF">SAMN02745207_01039</name>
</gene>
<dbReference type="EMBL" id="FQXM01000005">
    <property type="protein sequence ID" value="SHH42141.1"/>
    <property type="molecule type" value="Genomic_DNA"/>
</dbReference>
<dbReference type="PANTHER" id="PTHR45953:SF1">
    <property type="entry name" value="IDURONATE 2-SULFATASE"/>
    <property type="match status" value="1"/>
</dbReference>
<sequence length="554" mass="63885">MHIYVYFIYLIKNIFILQYILEDKEINVFHKKEGNMEMNKPNILHIFVDQQRFDTIGALNNPIIKTPNINRLVKTGVAFTNAYAPSPVCVAARCSMIHGQYPANTGCFENDLMPLDNRQTLMDVLTKGGYRTHGIGKCHFTPDALALKGFQTREVQEELGVESVENYPYMEYLQEKGYKHLCEPNGVRGEMYYIPQPSQLPPEDHPSQWIGDRTVDFIKENGDNNEPWYLFSSFIHPHPPFAPPNPWHKLYRPSQMPLPNIPDEFESLHTFVNKCQNRYKYRDNGFDKNLIRTMKAYYYACISFVDYQIGRILDELEKTGNKNNTMIIFTADHGEHLGDYRCVGKRSMHDSCARIPLIIKQPGKFDGGVICEEAASLVDLAPTILGAAELKMETHNMDGVDLYSLIKGDITRKYVFGQLNYNGMDFIDADADFENYVTNKECKRAAFSTYMAANSDWKYFYSAPDNREFLFNKKYDPKETRNVVSNPFYKEELKNIKSSLINHLKECGETFGIEGSDWKAHKLPPFTKDPDRGLLIQDGYTPWVDTYIPGYTDL</sequence>
<evidence type="ECO:0000256" key="1">
    <source>
        <dbReference type="ARBA" id="ARBA00022723"/>
    </source>
</evidence>
<keyword evidence="1" id="KW-0479">Metal-binding</keyword>
<dbReference type="SUPFAM" id="SSF53649">
    <property type="entry name" value="Alkaline phosphatase-like"/>
    <property type="match status" value="1"/>
</dbReference>